<name>A0A814HUK5_9BILA</name>
<dbReference type="GO" id="GO:0006508">
    <property type="term" value="P:proteolysis"/>
    <property type="evidence" value="ECO:0007669"/>
    <property type="project" value="InterPro"/>
</dbReference>
<gene>
    <name evidence="2" type="ORF">BJG266_LOCUS16629</name>
    <name evidence="3" type="ORF">QVE165_LOCUS54348</name>
</gene>
<dbReference type="Gene3D" id="3.40.50.1460">
    <property type="match status" value="1"/>
</dbReference>
<dbReference type="PANTHER" id="PTHR22576">
    <property type="entry name" value="MUCOSA ASSOCIATED LYMPHOID TISSUE LYMPHOMA TRANSLOCATION PROTEIN 1/PARACASPASE"/>
    <property type="match status" value="1"/>
</dbReference>
<proteinExistence type="predicted"/>
<evidence type="ECO:0000259" key="1">
    <source>
        <dbReference type="Pfam" id="PF00656"/>
    </source>
</evidence>
<dbReference type="InterPro" id="IPR029030">
    <property type="entry name" value="Caspase-like_dom_sf"/>
</dbReference>
<protein>
    <recommendedName>
        <fullName evidence="1">Peptidase C14 caspase domain-containing protein</fullName>
    </recommendedName>
</protein>
<dbReference type="InterPro" id="IPR052039">
    <property type="entry name" value="Caspase-related_regulators"/>
</dbReference>
<evidence type="ECO:0000313" key="2">
    <source>
        <dbReference type="EMBL" id="CAF1014119.1"/>
    </source>
</evidence>
<dbReference type="InterPro" id="IPR011600">
    <property type="entry name" value="Pept_C14_caspase"/>
</dbReference>
<reference evidence="2" key="1">
    <citation type="submission" date="2021-02" db="EMBL/GenBank/DDBJ databases">
        <authorList>
            <person name="Nowell W R."/>
        </authorList>
    </citation>
    <scope>NUCLEOTIDE SEQUENCE</scope>
</reference>
<dbReference type="SUPFAM" id="SSF52129">
    <property type="entry name" value="Caspase-like"/>
    <property type="match status" value="1"/>
</dbReference>
<dbReference type="AlphaFoldDB" id="A0A814HUK5"/>
<dbReference type="Proteomes" id="UP000663877">
    <property type="component" value="Unassembled WGS sequence"/>
</dbReference>
<dbReference type="PANTHER" id="PTHR22576:SF37">
    <property type="entry name" value="MUCOSA-ASSOCIATED LYMPHOID TISSUE LYMPHOMA TRANSLOCATION PROTEIN 1"/>
    <property type="match status" value="1"/>
</dbReference>
<organism evidence="2 5">
    <name type="scientific">Adineta steineri</name>
    <dbReference type="NCBI Taxonomy" id="433720"/>
    <lineage>
        <taxon>Eukaryota</taxon>
        <taxon>Metazoa</taxon>
        <taxon>Spiralia</taxon>
        <taxon>Gnathifera</taxon>
        <taxon>Rotifera</taxon>
        <taxon>Eurotatoria</taxon>
        <taxon>Bdelloidea</taxon>
        <taxon>Adinetida</taxon>
        <taxon>Adinetidae</taxon>
        <taxon>Adineta</taxon>
    </lineage>
</organism>
<evidence type="ECO:0000313" key="4">
    <source>
        <dbReference type="Proteomes" id="UP000663832"/>
    </source>
</evidence>
<evidence type="ECO:0000313" key="5">
    <source>
        <dbReference type="Proteomes" id="UP000663877"/>
    </source>
</evidence>
<comment type="caution">
    <text evidence="2">The sequence shown here is derived from an EMBL/GenBank/DDBJ whole genome shotgun (WGS) entry which is preliminary data.</text>
</comment>
<keyword evidence="4" id="KW-1185">Reference proteome</keyword>
<dbReference type="EMBL" id="CAJNOI010000078">
    <property type="protein sequence ID" value="CAF1014119.1"/>
    <property type="molecule type" value="Genomic_DNA"/>
</dbReference>
<evidence type="ECO:0000313" key="3">
    <source>
        <dbReference type="EMBL" id="CAF1612954.1"/>
    </source>
</evidence>
<feature type="domain" description="Peptidase C14 caspase" evidence="1">
    <location>
        <begin position="1"/>
        <end position="180"/>
    </location>
</feature>
<accession>A0A814HUK5</accession>
<dbReference type="GO" id="GO:0004197">
    <property type="term" value="F:cysteine-type endopeptidase activity"/>
    <property type="evidence" value="ECO:0007669"/>
    <property type="project" value="InterPro"/>
</dbReference>
<dbReference type="OrthoDB" id="412369at2759"/>
<dbReference type="Pfam" id="PF00656">
    <property type="entry name" value="Peptidase_C14"/>
    <property type="match status" value="1"/>
</dbReference>
<dbReference type="Proteomes" id="UP000663832">
    <property type="component" value="Unassembled WGS sequence"/>
</dbReference>
<dbReference type="EMBL" id="CAJNOM010001570">
    <property type="protein sequence ID" value="CAF1612954.1"/>
    <property type="molecule type" value="Genomic_DNA"/>
</dbReference>
<sequence>MDRAIETFVDDIRSGDFVLFFFAGHSVQSEDQNYLLPCDDDRIRNLPDLKYRAVNAQRALELMSAKAPFVIVYLLDCCRTYLLPSLAKSRATEISSRGMAPMIARGGSLVASACAPGETAADATSNGRNGLFTYHLLQQMTKPGENITMLMLDLTQAVATETNQKQIPYYTSSLQTRDVYLVPPTTQTPRPELILSQVAQLSLNSEMNGE</sequence>